<dbReference type="RefSeq" id="WP_346823681.1">
    <property type="nucleotide sequence ID" value="NZ_JBDKWZ010000017.1"/>
</dbReference>
<dbReference type="PROSITE" id="PS51257">
    <property type="entry name" value="PROKAR_LIPOPROTEIN"/>
    <property type="match status" value="1"/>
</dbReference>
<reference evidence="1 2" key="1">
    <citation type="submission" date="2024-04" db="EMBL/GenBank/DDBJ databases">
        <title>Novel genus in family Flammeovirgaceae.</title>
        <authorList>
            <person name="Nguyen T.H."/>
            <person name="Vuong T.Q."/>
            <person name="Le H."/>
            <person name="Kim S.-G."/>
        </authorList>
    </citation>
    <scope>NUCLEOTIDE SEQUENCE [LARGE SCALE GENOMIC DNA]</scope>
    <source>
        <strain evidence="1 2">JCM 23209</strain>
    </source>
</reference>
<protein>
    <recommendedName>
        <fullName evidence="3">Lipoprotein</fullName>
    </recommendedName>
</protein>
<sequence>MKFNAPWICLGILLTWMSACNVDKKKTIPEEAIEFTTTDQSRMFFNNVRTLDYDQEEDDQTDRVFYRIEERNTDTLPPVLNLCIVNDPFHYRAYIMLEPNAYFSQPYHFEVVWKDSLLNTSGSISFQEGNIIEQYLFITKLYNKLLAQCQFYIKEENMEIPLLNTAQEREAFRKTMIDYYRLINVL</sequence>
<accession>A0AAW9SJ91</accession>
<evidence type="ECO:0008006" key="3">
    <source>
        <dbReference type="Google" id="ProtNLM"/>
    </source>
</evidence>
<evidence type="ECO:0000313" key="2">
    <source>
        <dbReference type="Proteomes" id="UP001403385"/>
    </source>
</evidence>
<organism evidence="1 2">
    <name type="scientific">Rapidithrix thailandica</name>
    <dbReference type="NCBI Taxonomy" id="413964"/>
    <lineage>
        <taxon>Bacteria</taxon>
        <taxon>Pseudomonadati</taxon>
        <taxon>Bacteroidota</taxon>
        <taxon>Cytophagia</taxon>
        <taxon>Cytophagales</taxon>
        <taxon>Flammeovirgaceae</taxon>
        <taxon>Rapidithrix</taxon>
    </lineage>
</organism>
<dbReference type="EMBL" id="JBDKWZ010000017">
    <property type="protein sequence ID" value="MEN7550901.1"/>
    <property type="molecule type" value="Genomic_DNA"/>
</dbReference>
<gene>
    <name evidence="1" type="ORF">AAG747_23475</name>
</gene>
<comment type="caution">
    <text evidence="1">The sequence shown here is derived from an EMBL/GenBank/DDBJ whole genome shotgun (WGS) entry which is preliminary data.</text>
</comment>
<keyword evidence="2" id="KW-1185">Reference proteome</keyword>
<dbReference type="AlphaFoldDB" id="A0AAW9SJ91"/>
<evidence type="ECO:0000313" key="1">
    <source>
        <dbReference type="EMBL" id="MEN7550901.1"/>
    </source>
</evidence>
<dbReference type="Proteomes" id="UP001403385">
    <property type="component" value="Unassembled WGS sequence"/>
</dbReference>
<proteinExistence type="predicted"/>
<name>A0AAW9SJ91_9BACT</name>